<keyword evidence="3" id="KW-1185">Reference proteome</keyword>
<dbReference type="EMBL" id="CP084389">
    <property type="protein sequence ID" value="UZX28941.1"/>
    <property type="molecule type" value="Genomic_DNA"/>
</dbReference>
<keyword evidence="1" id="KW-0472">Membrane</keyword>
<reference evidence="2" key="1">
    <citation type="submission" date="2021-09" db="EMBL/GenBank/DDBJ databases">
        <title>Lactobacillus species from Apis mellifera, Switzerland.</title>
        <authorList>
            <person name="Pfister J."/>
            <person name="Brown A."/>
            <person name="Neumann P."/>
            <person name="Collaud A."/>
            <person name="Retschnig G."/>
            <person name="Perreten V."/>
        </authorList>
    </citation>
    <scope>NUCLEOTIDE SEQUENCE</scope>
    <source>
        <strain evidence="2">IBH002</strain>
    </source>
</reference>
<gene>
    <name evidence="2" type="ORF">LDX53_04945</name>
</gene>
<evidence type="ECO:0000313" key="3">
    <source>
        <dbReference type="Proteomes" id="UP001164557"/>
    </source>
</evidence>
<accession>A0AA47B2I1</accession>
<protein>
    <submittedName>
        <fullName evidence="2">Uncharacterized protein</fullName>
    </submittedName>
</protein>
<dbReference type="AlphaFoldDB" id="A0AA47B2I1"/>
<sequence length="62" mass="7281">MRRILTSSLILIICILTLISSFILAENLDHNYWWQVIGMGIVTFAVGRFYFDQIKSYHENSK</sequence>
<dbReference type="RefSeq" id="WP_143435077.1">
    <property type="nucleotide sequence ID" value="NZ_CP084389.1"/>
</dbReference>
<feature type="transmembrane region" description="Helical" evidence="1">
    <location>
        <begin position="31"/>
        <end position="51"/>
    </location>
</feature>
<dbReference type="Proteomes" id="UP001164557">
    <property type="component" value="Chromosome"/>
</dbReference>
<organism evidence="2 3">
    <name type="scientific">Lactobacillus helsingborgensis</name>
    <dbReference type="NCBI Taxonomy" id="1218494"/>
    <lineage>
        <taxon>Bacteria</taxon>
        <taxon>Bacillati</taxon>
        <taxon>Bacillota</taxon>
        <taxon>Bacilli</taxon>
        <taxon>Lactobacillales</taxon>
        <taxon>Lactobacillaceae</taxon>
        <taxon>Lactobacillus</taxon>
    </lineage>
</organism>
<evidence type="ECO:0000313" key="2">
    <source>
        <dbReference type="EMBL" id="UZX28941.1"/>
    </source>
</evidence>
<name>A0AA47B2I1_9LACO</name>
<keyword evidence="1" id="KW-1133">Transmembrane helix</keyword>
<keyword evidence="1" id="KW-0812">Transmembrane</keyword>
<proteinExistence type="predicted"/>
<evidence type="ECO:0000256" key="1">
    <source>
        <dbReference type="SAM" id="Phobius"/>
    </source>
</evidence>